<accession>A0A5S5MC04</accession>
<sequence>MTYCVYTDKETLDPSPEHILPLSLGGHDDFVIYVDRKFNNDIGSRVDGKLANDFIILFERDRTGAVGHSKKHPIPTVKNAKLTDGTPVQVKFGKDGLSLFDLRVRKNIERTDSRAHRVQCNNIKIDIDIDLMFVAKVALAAGYYAYGDDFVKNVQTDEFRKIMNFDKQNLPTESFARVYSRFHEPEEGDDMFHILKMMTEIGSCSSVILAPSSETFGVAVSILGNFLGFISVPCKSSNLVNDGDYKYGHCIYIQNEQVKRFSLDYIRLKLLNQLEQQC</sequence>
<comment type="caution">
    <text evidence="1">The sequence shown here is derived from an EMBL/GenBank/DDBJ whole genome shotgun (WGS) entry which is preliminary data.</text>
</comment>
<organism evidence="1 2">
    <name type="scientific">Desulfobotulus mexicanus</name>
    <dbReference type="NCBI Taxonomy" id="2586642"/>
    <lineage>
        <taxon>Bacteria</taxon>
        <taxon>Pseudomonadati</taxon>
        <taxon>Thermodesulfobacteriota</taxon>
        <taxon>Desulfobacteria</taxon>
        <taxon>Desulfobacterales</taxon>
        <taxon>Desulfobacteraceae</taxon>
        <taxon>Desulfobotulus</taxon>
    </lineage>
</organism>
<proteinExistence type="predicted"/>
<dbReference type="AlphaFoldDB" id="A0A5S5MC04"/>
<evidence type="ECO:0000313" key="1">
    <source>
        <dbReference type="EMBL" id="TYT73253.1"/>
    </source>
</evidence>
<keyword evidence="1" id="KW-0540">Nuclease</keyword>
<keyword evidence="2" id="KW-1185">Reference proteome</keyword>
<dbReference type="EMBL" id="VDMB01000039">
    <property type="protein sequence ID" value="TYT73253.1"/>
    <property type="molecule type" value="Genomic_DNA"/>
</dbReference>
<dbReference type="Proteomes" id="UP000321899">
    <property type="component" value="Unassembled WGS sequence"/>
</dbReference>
<name>A0A5S5MC04_9BACT</name>
<dbReference type="RefSeq" id="WP_139450874.1">
    <property type="nucleotide sequence ID" value="NZ_VDMB01000039.1"/>
</dbReference>
<keyword evidence="1" id="KW-0378">Hydrolase</keyword>
<evidence type="ECO:0000313" key="2">
    <source>
        <dbReference type="Proteomes" id="UP000321899"/>
    </source>
</evidence>
<keyword evidence="1" id="KW-0255">Endonuclease</keyword>
<reference evidence="1 2" key="1">
    <citation type="submission" date="2019-06" db="EMBL/GenBank/DDBJ databases">
        <title>Desulfobotulus mexicanus sp. nov., a novel sulfate-reducing bacterium isolated from the sediment of an alkaline crater lake in Mexico.</title>
        <authorList>
            <person name="Hirschler-Rea A."/>
        </authorList>
    </citation>
    <scope>NUCLEOTIDE SEQUENCE [LARGE SCALE GENOMIC DNA]</scope>
    <source>
        <strain evidence="1 2">PAR22N</strain>
    </source>
</reference>
<dbReference type="OrthoDB" id="7061232at2"/>
<dbReference type="GO" id="GO:0004519">
    <property type="term" value="F:endonuclease activity"/>
    <property type="evidence" value="ECO:0007669"/>
    <property type="project" value="UniProtKB-KW"/>
</dbReference>
<gene>
    <name evidence="1" type="ORF">FIM25_16065</name>
</gene>
<protein>
    <submittedName>
        <fullName evidence="1">HNH endonuclease</fullName>
    </submittedName>
</protein>